<dbReference type="Proteomes" id="UP000005622">
    <property type="component" value="Unassembled WGS sequence"/>
</dbReference>
<accession>A0A086J2D0</accession>
<dbReference type="EMBL" id="AKIJ01000003">
    <property type="protein sequence ID" value="KFG26298.1"/>
    <property type="molecule type" value="Genomic_DNA"/>
</dbReference>
<gene>
    <name evidence="2" type="ORF">NERG_00730</name>
    <name evidence="3" type="ORF">NESG_01418</name>
</gene>
<dbReference type="Proteomes" id="UP000054524">
    <property type="component" value="Unassembled WGS sequence"/>
</dbReference>
<sequence length="142" mass="16832">MHENVYETSIPTENILHRLNPPLNKDIILKALKRDQDKVLNPRIEPFTSITSAYDSLIPYHIFLSQTYDDLIYSSVNRVSDLQDMTETLSTLANILCSEEDSFNELIVMEERLKVEEERYYLNKTIDYKDTKIKEIKQRFIR</sequence>
<protein>
    <recommendedName>
        <fullName evidence="1">GLTSCR protein conserved domain-containing protein</fullName>
    </recommendedName>
</protein>
<dbReference type="OrthoDB" id="2556847at2759"/>
<dbReference type="Pfam" id="PF15249">
    <property type="entry name" value="GLTSCR1"/>
    <property type="match status" value="1"/>
</dbReference>
<dbReference type="AlphaFoldDB" id="H8ZAY1"/>
<reference evidence="2" key="1">
    <citation type="submission" date="2011-03" db="EMBL/GenBank/DDBJ databases">
        <title>The Genome Sequence of Nematocida sp1 strain ERTm2.</title>
        <authorList>
            <consortium name="The Broad Institute Genome Sequencing Platform"/>
            <consortium name="The Broad Institute Genome Sequencing Center for Infectious Disease"/>
            <person name="Cuomo C."/>
            <person name="Troemel E."/>
            <person name="Young S.K."/>
            <person name="Zeng Q."/>
            <person name="Gargeya S."/>
            <person name="Fitzgerald M."/>
            <person name="Haas B."/>
            <person name="Abouelleil A."/>
            <person name="Alvarado L."/>
            <person name="Arachchi H.M."/>
            <person name="Berlin A."/>
            <person name="Brown A."/>
            <person name="Chapman S.B."/>
            <person name="Chen Z."/>
            <person name="Dunbar C."/>
            <person name="Freedman E."/>
            <person name="Gearin G."/>
            <person name="Gellesch M."/>
            <person name="Goldberg J."/>
            <person name="Griggs A."/>
            <person name="Gujja S."/>
            <person name="Heilman E.R."/>
            <person name="Heiman D."/>
            <person name="Howarth C."/>
            <person name="Larson L."/>
            <person name="Lui A."/>
            <person name="MacDonald P.J.P."/>
            <person name="Mehta T."/>
            <person name="Montmayeur A."/>
            <person name="Murphy C."/>
            <person name="Neiman D."/>
            <person name="Pearson M."/>
            <person name="Priest M."/>
            <person name="Roberts A."/>
            <person name="Saif S."/>
            <person name="Shea T."/>
            <person name="Shenoy N."/>
            <person name="Sisk P."/>
            <person name="Stolte C."/>
            <person name="Sykes S."/>
            <person name="White J."/>
            <person name="Yandava C."/>
            <person name="Wortman J."/>
            <person name="Nusbaum C."/>
            <person name="Birren B."/>
        </authorList>
    </citation>
    <scope>NUCLEOTIDE SEQUENCE</scope>
    <source>
        <strain evidence="2">ERTm2</strain>
    </source>
</reference>
<dbReference type="HOGENOM" id="CLU_1816305_0_0_1"/>
<proteinExistence type="predicted"/>
<evidence type="ECO:0000313" key="4">
    <source>
        <dbReference type="Proteomes" id="UP000054524"/>
    </source>
</evidence>
<evidence type="ECO:0000313" key="3">
    <source>
        <dbReference type="EMBL" id="KFG26298.1"/>
    </source>
</evidence>
<evidence type="ECO:0000313" key="2">
    <source>
        <dbReference type="EMBL" id="EHY66034.1"/>
    </source>
</evidence>
<dbReference type="EMBL" id="JH604634">
    <property type="protein sequence ID" value="EHY66034.1"/>
    <property type="molecule type" value="Genomic_DNA"/>
</dbReference>
<feature type="domain" description="GLTSCR protein conserved" evidence="1">
    <location>
        <begin position="35"/>
        <end position="126"/>
    </location>
</feature>
<reference evidence="3 4" key="3">
    <citation type="journal article" date="2014" name="Genome Announc.">
        <title>Genome Sequence of the Microsporidian Species Nematocida sp1 Strain ERTm6 (ATCC PRA-372).</title>
        <authorList>
            <person name="Bakowski M.A."/>
            <person name="Priest M."/>
            <person name="Young S."/>
            <person name="Cuomo C.A."/>
            <person name="Troemel E.R."/>
        </authorList>
    </citation>
    <scope>NUCLEOTIDE SEQUENCE [LARGE SCALE GENOMIC DNA]</scope>
    <source>
        <strain evidence="3 4">ERTm6</strain>
    </source>
</reference>
<name>H8ZAY1_NEMA1</name>
<keyword evidence="4" id="KW-1185">Reference proteome</keyword>
<evidence type="ECO:0000259" key="1">
    <source>
        <dbReference type="Pfam" id="PF15249"/>
    </source>
</evidence>
<organism evidence="2">
    <name type="scientific">Nematocida ausubeli (strain ATCC PRA-371 / ERTm2)</name>
    <name type="common">Nematode killer fungus</name>
    <dbReference type="NCBI Taxonomy" id="1913371"/>
    <lineage>
        <taxon>Eukaryota</taxon>
        <taxon>Fungi</taxon>
        <taxon>Fungi incertae sedis</taxon>
        <taxon>Microsporidia</taxon>
        <taxon>Nematocida</taxon>
    </lineage>
</organism>
<reference evidence="3" key="2">
    <citation type="submission" date="2012-10" db="EMBL/GenBank/DDBJ databases">
        <authorList>
            <consortium name="The Broad Institute Genome Sequencing Platform"/>
            <consortium name="The Broad Institute Genome Sequencing Center for Infectious Disease"/>
            <person name="Cuomo C."/>
            <person name="Troemel E."/>
            <person name="Walker B."/>
            <person name="Young S.K."/>
            <person name="Zeng Q."/>
            <person name="Gargeya S."/>
            <person name="Fitzgerald M."/>
            <person name="Haas B."/>
            <person name="Abouelleil A."/>
            <person name="Alvarado L."/>
            <person name="Arachchi H.M."/>
            <person name="Berlin A.M."/>
            <person name="Chapman S.B."/>
            <person name="Goldberg J."/>
            <person name="Griggs A."/>
            <person name="Gujja S."/>
            <person name="Hansen M."/>
            <person name="Howarth C."/>
            <person name="Imamovic A."/>
            <person name="Larimer J."/>
            <person name="McCowan C."/>
            <person name="Murphy C."/>
            <person name="Neiman D."/>
            <person name="Pearson M."/>
            <person name="Priest M."/>
            <person name="Roberts A."/>
            <person name="Saif S."/>
            <person name="Shea T."/>
            <person name="Sisk P."/>
            <person name="Sykes S."/>
            <person name="Wortman J."/>
            <person name="Nusbaum C."/>
            <person name="Birren B."/>
        </authorList>
    </citation>
    <scope>NUCLEOTIDE SEQUENCE</scope>
    <source>
        <strain evidence="3">ERTm6</strain>
    </source>
</reference>
<dbReference type="InterPro" id="IPR015671">
    <property type="entry name" value="GSCR1_dom"/>
</dbReference>
<accession>H8ZAY1</accession>